<dbReference type="PANTHER" id="PTHR23245">
    <property type="entry name" value="TRNA METHYLTRANSFERASE"/>
    <property type="match status" value="1"/>
</dbReference>
<proteinExistence type="inferred from homology"/>
<dbReference type="GO" id="GO:0002939">
    <property type="term" value="P:tRNA N1-guanine methylation"/>
    <property type="evidence" value="ECO:0007669"/>
    <property type="project" value="TreeGrafter"/>
</dbReference>
<comment type="similarity">
    <text evidence="1">Belongs to the class I-like SAM-binding methyltransferase superfamily. TRM5/TYW2 family.</text>
</comment>
<evidence type="ECO:0000259" key="12">
    <source>
        <dbReference type="PROSITE" id="PS51684"/>
    </source>
</evidence>
<sequence length="451" mass="51038">MRHRSDLDASPPVHREMGDSLDRSVFHKSLPVLAARVPSPKAGILLKSEALKRCIIDLPKIKSVLSDPTGAKDTRLVLFRVAQEGTVADLPHEARQFLHGQSADLITHSVDLDYDYWTADEILHAVLPEELCDEAPSGFAITGHIAHINLNDEYLPYKHLIGQVVLDKNKVVRTVVNKLNSIDAKFRFFKMELLAGDPDYLVEHHESNCRFVFDFTRVYWNSRLHTEHDRLVQLFQPEDVVADVFAGVGPFAVPAAKKGCAVLANDLNPDSYLYLKKNIDLNRVSDLVRPFCEDGRDFLKSIMQRAAQQPFPPYKDPKELKSRSRHAPPPAKTPTSRTESPPRKRISHFVMNLPDSAIEFLDAFRGILSGGDPERNLSGIYDVMPMVHCHCFTRELEPDKAAKDIRARVEEKLGYKFTDDDEVSLHLVRSVAPNKEMYCISFRLPRAVVYA</sequence>
<dbReference type="GO" id="GO:0005759">
    <property type="term" value="C:mitochondrial matrix"/>
    <property type="evidence" value="ECO:0007669"/>
    <property type="project" value="UniProtKB-SubCell"/>
</dbReference>
<dbReference type="HAMAP" id="MF_03152">
    <property type="entry name" value="TRM5"/>
    <property type="match status" value="1"/>
</dbReference>
<dbReference type="InterPro" id="IPR030382">
    <property type="entry name" value="MeTrfase_TRM5/TYW2"/>
</dbReference>
<keyword evidence="6 10" id="KW-0819">tRNA processing</keyword>
<name>A0A5C3NK58_9AGAM</name>
<evidence type="ECO:0000256" key="4">
    <source>
        <dbReference type="ARBA" id="ARBA00022679"/>
    </source>
</evidence>
<feature type="binding site" evidence="10">
    <location>
        <begin position="294"/>
        <end position="295"/>
    </location>
    <ligand>
        <name>S-adenosyl-L-methionine</name>
        <dbReference type="ChEBI" id="CHEBI:59789"/>
    </ligand>
</feature>
<comment type="subunit">
    <text evidence="10">Monomer.</text>
</comment>
<dbReference type="PROSITE" id="PS51684">
    <property type="entry name" value="SAM_MT_TRM5_TYW2"/>
    <property type="match status" value="1"/>
</dbReference>
<dbReference type="STRING" id="5364.A0A5C3NK58"/>
<comment type="catalytic activity">
    <reaction evidence="9 10">
        <text>guanosine(37) in tRNA + S-adenosyl-L-methionine = N(1)-methylguanosine(37) in tRNA + S-adenosyl-L-homocysteine + H(+)</text>
        <dbReference type="Rhea" id="RHEA:36899"/>
        <dbReference type="Rhea" id="RHEA-COMP:10145"/>
        <dbReference type="Rhea" id="RHEA-COMP:10147"/>
        <dbReference type="ChEBI" id="CHEBI:15378"/>
        <dbReference type="ChEBI" id="CHEBI:57856"/>
        <dbReference type="ChEBI" id="CHEBI:59789"/>
        <dbReference type="ChEBI" id="CHEBI:73542"/>
        <dbReference type="ChEBI" id="CHEBI:74269"/>
        <dbReference type="EC" id="2.1.1.228"/>
    </reaction>
</comment>
<dbReference type="Gene3D" id="3.30.300.110">
    <property type="entry name" value="Met-10+ protein-like domains"/>
    <property type="match status" value="1"/>
</dbReference>
<evidence type="ECO:0000256" key="7">
    <source>
        <dbReference type="ARBA" id="ARBA00023128"/>
    </source>
</evidence>
<gene>
    <name evidence="10" type="primary">TRM5</name>
    <name evidence="13" type="ORF">OE88DRAFT_1709346</name>
</gene>
<keyword evidence="4 10" id="KW-0808">Transferase</keyword>
<keyword evidence="3 10" id="KW-0489">Methyltransferase</keyword>
<evidence type="ECO:0000313" key="13">
    <source>
        <dbReference type="EMBL" id="TFK56856.1"/>
    </source>
</evidence>
<comment type="function">
    <text evidence="10">Specifically methylates the N1 position of guanosine-37 in various cytoplasmic and mitochondrial tRNAs. Methylation is not dependent on the nature of the nucleoside 5' of the target nucleoside. This is the first step in the biosynthesis of wybutosine (yW), a modified base adjacent to the anticodon of tRNAs and required for accurate decoding.</text>
</comment>
<evidence type="ECO:0000256" key="5">
    <source>
        <dbReference type="ARBA" id="ARBA00022691"/>
    </source>
</evidence>
<accession>A0A5C3NK58</accession>
<keyword evidence="5 10" id="KW-0949">S-adenosyl-L-methionine</keyword>
<evidence type="ECO:0000256" key="2">
    <source>
        <dbReference type="ARBA" id="ARBA00022490"/>
    </source>
</evidence>
<dbReference type="InterPro" id="IPR029063">
    <property type="entry name" value="SAM-dependent_MTases_sf"/>
</dbReference>
<dbReference type="Pfam" id="PF02475">
    <property type="entry name" value="TRM5-TYW2_MTfase"/>
    <property type="match status" value="1"/>
</dbReference>
<evidence type="ECO:0000256" key="11">
    <source>
        <dbReference type="SAM" id="MobiDB-lite"/>
    </source>
</evidence>
<evidence type="ECO:0000256" key="9">
    <source>
        <dbReference type="ARBA" id="ARBA00047783"/>
    </source>
</evidence>
<dbReference type="GO" id="GO:0070901">
    <property type="term" value="P:mitochondrial tRNA methylation"/>
    <property type="evidence" value="ECO:0007669"/>
    <property type="project" value="TreeGrafter"/>
</dbReference>
<evidence type="ECO:0000313" key="14">
    <source>
        <dbReference type="Proteomes" id="UP000305948"/>
    </source>
</evidence>
<dbReference type="PANTHER" id="PTHR23245:SF36">
    <property type="entry name" value="TRNA (GUANINE(37)-N1)-METHYLTRANSFERASE"/>
    <property type="match status" value="1"/>
</dbReference>
<dbReference type="InterPro" id="IPR056744">
    <property type="entry name" value="TRM5/TYW2-like_N"/>
</dbReference>
<dbReference type="OrthoDB" id="408788at2759"/>
<evidence type="ECO:0000256" key="8">
    <source>
        <dbReference type="ARBA" id="ARBA00023242"/>
    </source>
</evidence>
<comment type="subcellular location">
    <subcellularLocation>
        <location evidence="10">Mitochondrion matrix</location>
    </subcellularLocation>
    <subcellularLocation>
        <location evidence="10">Nucleus</location>
    </subcellularLocation>
    <subcellularLocation>
        <location evidence="10">Cytoplasm</location>
    </subcellularLocation>
    <text evidence="10">Predominantly in the mitochondria and in the nucleus.</text>
</comment>
<evidence type="ECO:0000256" key="6">
    <source>
        <dbReference type="ARBA" id="ARBA00022694"/>
    </source>
</evidence>
<keyword evidence="2 10" id="KW-0963">Cytoplasm</keyword>
<dbReference type="Gene3D" id="3.40.50.150">
    <property type="entry name" value="Vaccinia Virus protein VP39"/>
    <property type="match status" value="1"/>
</dbReference>
<feature type="binding site" evidence="10">
    <location>
        <begin position="266"/>
        <end position="267"/>
    </location>
    <ligand>
        <name>S-adenosyl-L-methionine</name>
        <dbReference type="ChEBI" id="CHEBI:59789"/>
    </ligand>
</feature>
<dbReference type="InterPro" id="IPR056743">
    <property type="entry name" value="TRM5-TYW2-like_MTfase"/>
</dbReference>
<comment type="similarity">
    <text evidence="10">Belongs to the TRM5 / TYW2 family.</text>
</comment>
<dbReference type="Pfam" id="PF25133">
    <property type="entry name" value="TYW2_N_2"/>
    <property type="match status" value="1"/>
</dbReference>
<evidence type="ECO:0000256" key="10">
    <source>
        <dbReference type="HAMAP-Rule" id="MF_03152"/>
    </source>
</evidence>
<dbReference type="SUPFAM" id="SSF53335">
    <property type="entry name" value="S-adenosyl-L-methionine-dependent methyltransferases"/>
    <property type="match status" value="1"/>
</dbReference>
<feature type="domain" description="SAM-dependent methyltransferase TRM5/TYW2-type" evidence="12">
    <location>
        <begin position="139"/>
        <end position="446"/>
    </location>
</feature>
<dbReference type="CDD" id="cd02440">
    <property type="entry name" value="AdoMet_MTases"/>
    <property type="match status" value="1"/>
</dbReference>
<protein>
    <recommendedName>
        <fullName evidence="10">tRNA (guanine(37)-N1)-methyltransferase</fullName>
        <ecNumber evidence="10">2.1.1.228</ecNumber>
    </recommendedName>
    <alternativeName>
        <fullName evidence="10">M1G-methyltransferase</fullName>
    </alternativeName>
    <alternativeName>
        <fullName evidence="10">tRNA [GM37] methyltransferase</fullName>
    </alternativeName>
    <alternativeName>
        <fullName evidence="10">tRNA methyltransferase 5</fullName>
    </alternativeName>
</protein>
<feature type="binding site" evidence="10">
    <location>
        <position position="228"/>
    </location>
    <ligand>
        <name>S-adenosyl-L-methionine</name>
        <dbReference type="ChEBI" id="CHEBI:59789"/>
    </ligand>
</feature>
<keyword evidence="14" id="KW-1185">Reference proteome</keyword>
<feature type="binding site" evidence="10">
    <location>
        <position position="352"/>
    </location>
    <ligand>
        <name>S-adenosyl-L-methionine</name>
        <dbReference type="ChEBI" id="CHEBI:59789"/>
    </ligand>
</feature>
<evidence type="ECO:0000256" key="3">
    <source>
        <dbReference type="ARBA" id="ARBA00022603"/>
    </source>
</evidence>
<dbReference type="Proteomes" id="UP000305948">
    <property type="component" value="Unassembled WGS sequence"/>
</dbReference>
<evidence type="ECO:0000256" key="1">
    <source>
        <dbReference type="ARBA" id="ARBA00009775"/>
    </source>
</evidence>
<keyword evidence="8 10" id="KW-0539">Nucleus</keyword>
<dbReference type="GO" id="GO:0005634">
    <property type="term" value="C:nucleus"/>
    <property type="evidence" value="ECO:0007669"/>
    <property type="project" value="UniProtKB-SubCell"/>
</dbReference>
<dbReference type="EC" id="2.1.1.228" evidence="10"/>
<dbReference type="FunFam" id="3.30.300.110:FF:000001">
    <property type="entry name" value="tRNA (guanine(37)-N1)-methyltransferase"/>
    <property type="match status" value="1"/>
</dbReference>
<keyword evidence="7 10" id="KW-0496">Mitochondrion</keyword>
<dbReference type="AlphaFoldDB" id="A0A5C3NK58"/>
<dbReference type="EMBL" id="ML213503">
    <property type="protein sequence ID" value="TFK56856.1"/>
    <property type="molecule type" value="Genomic_DNA"/>
</dbReference>
<dbReference type="GO" id="GO:0052906">
    <property type="term" value="F:tRNA (guanine(37)-N1)-methyltransferase activity"/>
    <property type="evidence" value="ECO:0007669"/>
    <property type="project" value="UniProtKB-UniRule"/>
</dbReference>
<reference evidence="13 14" key="1">
    <citation type="journal article" date="2019" name="Nat. Ecol. Evol.">
        <title>Megaphylogeny resolves global patterns of mushroom evolution.</title>
        <authorList>
            <person name="Varga T."/>
            <person name="Krizsan K."/>
            <person name="Foldi C."/>
            <person name="Dima B."/>
            <person name="Sanchez-Garcia M."/>
            <person name="Sanchez-Ramirez S."/>
            <person name="Szollosi G.J."/>
            <person name="Szarkandi J.G."/>
            <person name="Papp V."/>
            <person name="Albert L."/>
            <person name="Andreopoulos W."/>
            <person name="Angelini C."/>
            <person name="Antonin V."/>
            <person name="Barry K.W."/>
            <person name="Bougher N.L."/>
            <person name="Buchanan P."/>
            <person name="Buyck B."/>
            <person name="Bense V."/>
            <person name="Catcheside P."/>
            <person name="Chovatia M."/>
            <person name="Cooper J."/>
            <person name="Damon W."/>
            <person name="Desjardin D."/>
            <person name="Finy P."/>
            <person name="Geml J."/>
            <person name="Haridas S."/>
            <person name="Hughes K."/>
            <person name="Justo A."/>
            <person name="Karasinski D."/>
            <person name="Kautmanova I."/>
            <person name="Kiss B."/>
            <person name="Kocsube S."/>
            <person name="Kotiranta H."/>
            <person name="LaButti K.M."/>
            <person name="Lechner B.E."/>
            <person name="Liimatainen K."/>
            <person name="Lipzen A."/>
            <person name="Lukacs Z."/>
            <person name="Mihaltcheva S."/>
            <person name="Morgado L.N."/>
            <person name="Niskanen T."/>
            <person name="Noordeloos M.E."/>
            <person name="Ohm R.A."/>
            <person name="Ortiz-Santana B."/>
            <person name="Ovrebo C."/>
            <person name="Racz N."/>
            <person name="Riley R."/>
            <person name="Savchenko A."/>
            <person name="Shiryaev A."/>
            <person name="Soop K."/>
            <person name="Spirin V."/>
            <person name="Szebenyi C."/>
            <person name="Tomsovsky M."/>
            <person name="Tulloss R.E."/>
            <person name="Uehling J."/>
            <person name="Grigoriev I.V."/>
            <person name="Vagvolgyi C."/>
            <person name="Papp T."/>
            <person name="Martin F.M."/>
            <person name="Miettinen O."/>
            <person name="Hibbett D.S."/>
            <person name="Nagy L.G."/>
        </authorList>
    </citation>
    <scope>NUCLEOTIDE SEQUENCE [LARGE SCALE GENOMIC DNA]</scope>
    <source>
        <strain evidence="13 14">OMC1185</strain>
    </source>
</reference>
<organism evidence="13 14">
    <name type="scientific">Heliocybe sulcata</name>
    <dbReference type="NCBI Taxonomy" id="5364"/>
    <lineage>
        <taxon>Eukaryota</taxon>
        <taxon>Fungi</taxon>
        <taxon>Dikarya</taxon>
        <taxon>Basidiomycota</taxon>
        <taxon>Agaricomycotina</taxon>
        <taxon>Agaricomycetes</taxon>
        <taxon>Gloeophyllales</taxon>
        <taxon>Gloeophyllaceae</taxon>
        <taxon>Heliocybe</taxon>
    </lineage>
</organism>
<dbReference type="InterPro" id="IPR025792">
    <property type="entry name" value="tRNA_Gua_MeTrfase_euk"/>
</dbReference>
<feature type="region of interest" description="Disordered" evidence="11">
    <location>
        <begin position="310"/>
        <end position="344"/>
    </location>
</feature>
<feature type="region of interest" description="Disordered" evidence="11">
    <location>
        <begin position="1"/>
        <end position="20"/>
    </location>
</feature>